<keyword evidence="1" id="KW-0812">Transmembrane</keyword>
<evidence type="ECO:0000313" key="3">
    <source>
        <dbReference type="Proteomes" id="UP000198769"/>
    </source>
</evidence>
<evidence type="ECO:0000313" key="2">
    <source>
        <dbReference type="EMBL" id="SFN58061.1"/>
    </source>
</evidence>
<feature type="transmembrane region" description="Helical" evidence="1">
    <location>
        <begin position="20"/>
        <end position="39"/>
    </location>
</feature>
<keyword evidence="3" id="KW-1185">Reference proteome</keyword>
<evidence type="ECO:0000256" key="1">
    <source>
        <dbReference type="SAM" id="Phobius"/>
    </source>
</evidence>
<dbReference type="Proteomes" id="UP000198769">
    <property type="component" value="Unassembled WGS sequence"/>
</dbReference>
<dbReference type="EMBL" id="FOVD01000005">
    <property type="protein sequence ID" value="SFN58061.1"/>
    <property type="molecule type" value="Genomic_DNA"/>
</dbReference>
<protein>
    <submittedName>
        <fullName evidence="2">Uncharacterized protein</fullName>
    </submittedName>
</protein>
<name>A0A1I5A6B0_CHROL</name>
<sequence>MGNTILYTVQLWELFKSLPTIVFPFVLSFTLFSLLFYSLNKPNASVITFNNTPQNRLDPKNHFNYTYTIRCLKAVFPKSGLQTTLKKSIVTDFSKSVILLCCFAKKIEVLSIQKKLSDTILSISYFSRPPPGI</sequence>
<organism evidence="2 3">
    <name type="scientific">Chryseobacterium oleae</name>
    <dbReference type="NCBI Taxonomy" id="491207"/>
    <lineage>
        <taxon>Bacteria</taxon>
        <taxon>Pseudomonadati</taxon>
        <taxon>Bacteroidota</taxon>
        <taxon>Flavobacteriia</taxon>
        <taxon>Flavobacteriales</taxon>
        <taxon>Weeksellaceae</taxon>
        <taxon>Chryseobacterium group</taxon>
        <taxon>Chryseobacterium</taxon>
    </lineage>
</organism>
<reference evidence="3" key="1">
    <citation type="submission" date="2016-10" db="EMBL/GenBank/DDBJ databases">
        <authorList>
            <person name="Varghese N."/>
            <person name="Submissions S."/>
        </authorList>
    </citation>
    <scope>NUCLEOTIDE SEQUENCE [LARGE SCALE GENOMIC DNA]</scope>
    <source>
        <strain evidence="3">DSM 25575</strain>
    </source>
</reference>
<dbReference type="AlphaFoldDB" id="A0A1I5A6B0"/>
<keyword evidence="1" id="KW-0472">Membrane</keyword>
<proteinExistence type="predicted"/>
<accession>A0A1I5A6B0</accession>
<keyword evidence="1" id="KW-1133">Transmembrane helix</keyword>
<gene>
    <name evidence="2" type="ORF">SAMN05421594_3371</name>
</gene>